<dbReference type="OrthoDB" id="1786269at2"/>
<keyword evidence="2" id="KW-1185">Reference proteome</keyword>
<dbReference type="Proteomes" id="UP000294813">
    <property type="component" value="Unassembled WGS sequence"/>
</dbReference>
<evidence type="ECO:0000313" key="2">
    <source>
        <dbReference type="Proteomes" id="UP000294813"/>
    </source>
</evidence>
<gene>
    <name evidence="1" type="ORF">EDD73_105116</name>
</gene>
<accession>A0A4R2S4E3</accession>
<dbReference type="AlphaFoldDB" id="A0A4R2S4E3"/>
<name>A0A4R2S4E3_9FIRM</name>
<protein>
    <submittedName>
        <fullName evidence="1">Copper amine oxidase-like protein</fullName>
    </submittedName>
</protein>
<comment type="caution">
    <text evidence="1">The sequence shown here is derived from an EMBL/GenBank/DDBJ whole genome shotgun (WGS) entry which is preliminary data.</text>
</comment>
<reference evidence="1 2" key="1">
    <citation type="submission" date="2019-03" db="EMBL/GenBank/DDBJ databases">
        <title>Genomic Encyclopedia of Type Strains, Phase IV (KMG-IV): sequencing the most valuable type-strain genomes for metagenomic binning, comparative biology and taxonomic classification.</title>
        <authorList>
            <person name="Goeker M."/>
        </authorList>
    </citation>
    <scope>NUCLEOTIDE SEQUENCE [LARGE SCALE GENOMIC DNA]</scope>
    <source>
        <strain evidence="1 2">DSM 11170</strain>
    </source>
</reference>
<proteinExistence type="predicted"/>
<evidence type="ECO:0000313" key="1">
    <source>
        <dbReference type="EMBL" id="TCP67221.1"/>
    </source>
</evidence>
<organism evidence="1 2">
    <name type="scientific">Heliophilum fasciatum</name>
    <dbReference type="NCBI Taxonomy" id="35700"/>
    <lineage>
        <taxon>Bacteria</taxon>
        <taxon>Bacillati</taxon>
        <taxon>Bacillota</taxon>
        <taxon>Clostridia</taxon>
        <taxon>Eubacteriales</taxon>
        <taxon>Heliobacteriaceae</taxon>
        <taxon>Heliophilum</taxon>
    </lineage>
</organism>
<dbReference type="EMBL" id="SLXT01000005">
    <property type="protein sequence ID" value="TCP67221.1"/>
    <property type="molecule type" value="Genomic_DNA"/>
</dbReference>
<sequence>MGSLQKTMIVGIILCIILGSTAMPTGEARLRVNALTKTPRLVLNGLPLELDKTVKLINGQLYAPLYPVAEALGAEVQMMSKERRALIRRDRQLFEVKIPRPGTKTVKKYADRSTSITGVVDEQQLMVPVRWLARNLADSWEWDGKAAVAWMRGGQPWQDHDYIAFVRWGELQWMRVLFMKNQEVLRQRGLEAAPPIQSLQDLTLFLGSYWSDEALQSLWEQGQMGKTIDGQWGFNEEGFLDPTQAESWRVLEREGDHLRIQAQIPATNGDVRVMQTVIYELRRDRYGSYKIMERLTSNRI</sequence>
<dbReference type="RefSeq" id="WP_131918479.1">
    <property type="nucleotide sequence ID" value="NZ_JAOQNU010000005.1"/>
</dbReference>